<dbReference type="SUPFAM" id="SSF51269">
    <property type="entry name" value="AFP III-like domain"/>
    <property type="match status" value="1"/>
</dbReference>
<name>A0A844AB85_RHIFR</name>
<dbReference type="GO" id="GO:0047444">
    <property type="term" value="F:N-acylneuraminate-9-phosphate synthase activity"/>
    <property type="evidence" value="ECO:0007669"/>
    <property type="project" value="TreeGrafter"/>
</dbReference>
<dbReference type="SMART" id="SM00858">
    <property type="entry name" value="SAF"/>
    <property type="match status" value="1"/>
</dbReference>
<dbReference type="InterPro" id="IPR020030">
    <property type="entry name" value="Pseudaminic_synth_PseI"/>
</dbReference>
<dbReference type="InterPro" id="IPR013785">
    <property type="entry name" value="Aldolase_TIM"/>
</dbReference>
<reference evidence="2 3" key="1">
    <citation type="journal article" date="2013" name="Genome Biol.">
        <title>Comparative genomics of the core and accessory genomes of 48 Sinorhizobium strains comprising five genospecies.</title>
        <authorList>
            <person name="Sugawara M."/>
            <person name="Epstein B."/>
            <person name="Badgley B.D."/>
            <person name="Unno T."/>
            <person name="Xu L."/>
            <person name="Reese J."/>
            <person name="Gyaneshwar P."/>
            <person name="Denny R."/>
            <person name="Mudge J."/>
            <person name="Bharti A.K."/>
            <person name="Farmer A.D."/>
            <person name="May G.D."/>
            <person name="Woodward J.E."/>
            <person name="Medigue C."/>
            <person name="Vallenet D."/>
            <person name="Lajus A."/>
            <person name="Rouy Z."/>
            <person name="Martinez-Vaz B."/>
            <person name="Tiffin P."/>
            <person name="Young N.D."/>
            <person name="Sadowsky M.J."/>
        </authorList>
    </citation>
    <scope>NUCLEOTIDE SEQUENCE [LARGE SCALE GENOMIC DNA]</scope>
    <source>
        <strain evidence="2 3">USDA205</strain>
    </source>
</reference>
<dbReference type="SUPFAM" id="SSF51569">
    <property type="entry name" value="Aldolase"/>
    <property type="match status" value="1"/>
</dbReference>
<dbReference type="PROSITE" id="PS50844">
    <property type="entry name" value="AFP_LIKE"/>
    <property type="match status" value="1"/>
</dbReference>
<feature type="domain" description="AFP-like" evidence="1">
    <location>
        <begin position="294"/>
        <end position="350"/>
    </location>
</feature>
<dbReference type="AlphaFoldDB" id="A0A844AB85"/>
<dbReference type="EMBL" id="WISZ01000107">
    <property type="protein sequence ID" value="MQX09105.1"/>
    <property type="molecule type" value="Genomic_DNA"/>
</dbReference>
<dbReference type="Proteomes" id="UP000466694">
    <property type="component" value="Unassembled WGS sequence"/>
</dbReference>
<dbReference type="InterPro" id="IPR013132">
    <property type="entry name" value="PseI/NeuA/B-like_N"/>
</dbReference>
<dbReference type="InterPro" id="IPR051690">
    <property type="entry name" value="PseI-like"/>
</dbReference>
<sequence>MTQQEMSIAGRRIADDEPPFIIAELSANHLGDIKRALEAIDVAADCGANAVKFQTYTPDTLTINVDNEYFRINGGLWDGRTLYDLYSEAFTPYEWHEELFSHARKRSIIPLSTPFDETAVELLESLGTPAYKIASFEIVDLPLIASVARRGKPMIISTGMANLAEIQAAVATARQNGASDVALLHCTSAYPAPFSEARLRTIPHLAEAFQVVGGLSDHTPGTATAVASVVLGARVIEKHFTLLRADGGPDSAFSLEPDELKRLVSDCRSAWEALGSVSYDLSGSERGNEIFRRSLFVVQPVKAGQPITETNVRSIRPGYGIPPKHLPSVIGRKAARDLERGEPLQWEDLA</sequence>
<keyword evidence="2" id="KW-0808">Transferase</keyword>
<gene>
    <name evidence="2" type="primary">pseI</name>
    <name evidence="2" type="ORF">GHK48_12675</name>
</gene>
<evidence type="ECO:0000259" key="1">
    <source>
        <dbReference type="PROSITE" id="PS50844"/>
    </source>
</evidence>
<proteinExistence type="predicted"/>
<dbReference type="Gene3D" id="3.90.1210.10">
    <property type="entry name" value="Antifreeze-like/N-acetylneuraminic acid synthase C-terminal domain"/>
    <property type="match status" value="1"/>
</dbReference>
<dbReference type="InterPro" id="IPR006190">
    <property type="entry name" value="SAF_AFP_Neu5Ac"/>
</dbReference>
<dbReference type="Pfam" id="PF03102">
    <property type="entry name" value="NeuB"/>
    <property type="match status" value="1"/>
</dbReference>
<dbReference type="EC" id="2.5.1.97" evidence="2"/>
<dbReference type="RefSeq" id="WP_037436612.1">
    <property type="nucleotide sequence ID" value="NZ_BJNI01000165.1"/>
</dbReference>
<dbReference type="InterPro" id="IPR013974">
    <property type="entry name" value="SAF"/>
</dbReference>
<evidence type="ECO:0000313" key="3">
    <source>
        <dbReference type="Proteomes" id="UP000466694"/>
    </source>
</evidence>
<dbReference type="GO" id="GO:0016051">
    <property type="term" value="P:carbohydrate biosynthetic process"/>
    <property type="evidence" value="ECO:0007669"/>
    <property type="project" value="InterPro"/>
</dbReference>
<accession>A0A844AB85</accession>
<evidence type="ECO:0000313" key="2">
    <source>
        <dbReference type="EMBL" id="MQX09105.1"/>
    </source>
</evidence>
<dbReference type="CDD" id="cd11615">
    <property type="entry name" value="SAF_NeuB_like"/>
    <property type="match status" value="1"/>
</dbReference>
<dbReference type="InterPro" id="IPR057736">
    <property type="entry name" value="SAF_PseI/NeuA/NeuB"/>
</dbReference>
<dbReference type="PANTHER" id="PTHR42966:SF2">
    <property type="entry name" value="PSEUDAMINIC ACID SYNTHASE"/>
    <property type="match status" value="1"/>
</dbReference>
<dbReference type="NCBIfam" id="TIGR03586">
    <property type="entry name" value="PseI"/>
    <property type="match status" value="1"/>
</dbReference>
<organism evidence="2 3">
    <name type="scientific">Rhizobium fredii</name>
    <name type="common">Sinorhizobium fredii</name>
    <dbReference type="NCBI Taxonomy" id="380"/>
    <lineage>
        <taxon>Bacteria</taxon>
        <taxon>Pseudomonadati</taxon>
        <taxon>Pseudomonadota</taxon>
        <taxon>Alphaproteobacteria</taxon>
        <taxon>Hyphomicrobiales</taxon>
        <taxon>Rhizobiaceae</taxon>
        <taxon>Sinorhizobium/Ensifer group</taxon>
        <taxon>Sinorhizobium</taxon>
    </lineage>
</organism>
<dbReference type="Gene3D" id="3.20.20.70">
    <property type="entry name" value="Aldolase class I"/>
    <property type="match status" value="1"/>
</dbReference>
<dbReference type="Pfam" id="PF08666">
    <property type="entry name" value="SAF"/>
    <property type="match status" value="1"/>
</dbReference>
<dbReference type="InterPro" id="IPR036732">
    <property type="entry name" value="AFP_Neu5c_C_sf"/>
</dbReference>
<comment type="caution">
    <text evidence="2">The sequence shown here is derived from an EMBL/GenBank/DDBJ whole genome shotgun (WGS) entry which is preliminary data.</text>
</comment>
<dbReference type="PANTHER" id="PTHR42966">
    <property type="entry name" value="N-ACETYLNEURAMINATE SYNTHASE"/>
    <property type="match status" value="1"/>
</dbReference>
<protein>
    <submittedName>
        <fullName evidence="2">Pseudaminic acid synthase</fullName>
        <ecNumber evidence="2">2.5.1.97</ecNumber>
    </submittedName>
</protein>